<gene>
    <name evidence="7" type="ORF">EJ419_01625</name>
</gene>
<keyword evidence="8" id="KW-1185">Reference proteome</keyword>
<evidence type="ECO:0000259" key="6">
    <source>
        <dbReference type="PROSITE" id="PS51194"/>
    </source>
</evidence>
<dbReference type="PANTHER" id="PTHR12131:SF1">
    <property type="entry name" value="ATP-DEPENDENT RNA HELICASE SUPV3L1, MITOCHONDRIAL-RELATED"/>
    <property type="match status" value="1"/>
</dbReference>
<keyword evidence="4" id="KW-0067">ATP-binding</keyword>
<dbReference type="GO" id="GO:0003676">
    <property type="term" value="F:nucleic acid binding"/>
    <property type="evidence" value="ECO:0007669"/>
    <property type="project" value="InterPro"/>
</dbReference>
<feature type="domain" description="Helicase C-terminal" evidence="6">
    <location>
        <begin position="241"/>
        <end position="433"/>
    </location>
</feature>
<name>A0A4R0QR43_9BIFI</name>
<dbReference type="SMART" id="SM00490">
    <property type="entry name" value="HELICc"/>
    <property type="match status" value="1"/>
</dbReference>
<feature type="domain" description="Helicase ATP-binding" evidence="5">
    <location>
        <begin position="68"/>
        <end position="208"/>
    </location>
</feature>
<evidence type="ECO:0000256" key="4">
    <source>
        <dbReference type="ARBA" id="ARBA00022840"/>
    </source>
</evidence>
<evidence type="ECO:0000256" key="2">
    <source>
        <dbReference type="ARBA" id="ARBA00022801"/>
    </source>
</evidence>
<dbReference type="CDD" id="cd17921">
    <property type="entry name" value="DEXHc_Ski2"/>
    <property type="match status" value="1"/>
</dbReference>
<keyword evidence="2" id="KW-0378">Hydrolase</keyword>
<comment type="caution">
    <text evidence="7">The sequence shown here is derived from an EMBL/GenBank/DDBJ whole genome shotgun (WGS) entry which is preliminary data.</text>
</comment>
<dbReference type="SUPFAM" id="SSF52540">
    <property type="entry name" value="P-loop containing nucleoside triphosphate hydrolases"/>
    <property type="match status" value="1"/>
</dbReference>
<dbReference type="Pfam" id="PF00271">
    <property type="entry name" value="Helicase_C"/>
    <property type="match status" value="1"/>
</dbReference>
<dbReference type="Gene3D" id="3.40.50.300">
    <property type="entry name" value="P-loop containing nucleotide triphosphate hydrolases"/>
    <property type="match status" value="2"/>
</dbReference>
<dbReference type="InterPro" id="IPR014001">
    <property type="entry name" value="Helicase_ATP-bd"/>
</dbReference>
<dbReference type="GO" id="GO:0016787">
    <property type="term" value="F:hydrolase activity"/>
    <property type="evidence" value="ECO:0007669"/>
    <property type="project" value="UniProtKB-KW"/>
</dbReference>
<dbReference type="EMBL" id="RXLP01000004">
    <property type="protein sequence ID" value="TCD54822.1"/>
    <property type="molecule type" value="Genomic_DNA"/>
</dbReference>
<dbReference type="InterPro" id="IPR050699">
    <property type="entry name" value="RNA-DNA_Helicase"/>
</dbReference>
<organism evidence="7 8">
    <name type="scientific">Alloscardovia theropitheci</name>
    <dbReference type="NCBI Taxonomy" id="2496842"/>
    <lineage>
        <taxon>Bacteria</taxon>
        <taxon>Bacillati</taxon>
        <taxon>Actinomycetota</taxon>
        <taxon>Actinomycetes</taxon>
        <taxon>Bifidobacteriales</taxon>
        <taxon>Bifidobacteriaceae</taxon>
        <taxon>Alloscardovia</taxon>
    </lineage>
</organism>
<dbReference type="SMART" id="SM00487">
    <property type="entry name" value="DEXDc"/>
    <property type="match status" value="1"/>
</dbReference>
<evidence type="ECO:0000313" key="8">
    <source>
        <dbReference type="Proteomes" id="UP000291289"/>
    </source>
</evidence>
<dbReference type="RefSeq" id="WP_131283172.1">
    <property type="nucleotide sequence ID" value="NZ_RXLP01000004.1"/>
</dbReference>
<dbReference type="Pfam" id="PF12029">
    <property type="entry name" value="DUF3516"/>
    <property type="match status" value="1"/>
</dbReference>
<dbReference type="PANTHER" id="PTHR12131">
    <property type="entry name" value="ATP-DEPENDENT RNA AND DNA HELICASE"/>
    <property type="match status" value="1"/>
</dbReference>
<dbReference type="Pfam" id="PF00270">
    <property type="entry name" value="DEAD"/>
    <property type="match status" value="1"/>
</dbReference>
<reference evidence="7 8" key="1">
    <citation type="submission" date="2018-12" db="EMBL/GenBank/DDBJ databases">
        <title>Alloscrdovia theropitheci sp. nov: a novel taxon from the feces of the bleeding-herat monkey (Theropithecus geleda).</title>
        <authorList>
            <person name="Modesto M."/>
        </authorList>
    </citation>
    <scope>NUCLEOTIDE SEQUENCE [LARGE SCALE GENOMIC DNA]</scope>
    <source>
        <strain evidence="7 8">GLDI4/2</strain>
    </source>
</reference>
<dbReference type="AlphaFoldDB" id="A0A4R0QR43"/>
<sequence length="885" mass="99064">MSIEDLNLKENWSSTPASLGYVAKKIGKDPENSERDTALDDADLFDIFSQWVHETRGINLWPHQEEAILAILSGDHTIVNTPTGSGKSLIALGMHFMALAHGKRSYYTAPIKALVSEKFFELVSVFGAKNVGMITGDSQINPHALIICCTAEILANQALREGEKADVSCVAVDEFHFYADPHRGWAWQVPLITLPQTQFVLMSATLGDMSGICQSLEESTDRSVSIISSVQRPVPLSYEYVVDDLHSVISKHIQKGDAPIYVVHFAQEAAVETAQNLANLGVASSSQREAIKKALEGTRFTSYFGKTLKRMLLTGVGVHHAGMLPRYRRLVENLAQEGLLPVICGTDTLGVGINVPIHTVIFTALTKYDGFKQRRLRSREFHQIAGRAGRSGFDSEGLVIALAPEHEIENAKAIAKANGDPKKLKKIHRKKAPEGFVNWGEPTFLKLIESEPEILTPHMQITHSMILNEVAQGGDAWKRIRELIKHSQVNEQQQEALKQRAAEIFQTLMDTKIVEKWELDDGSMDYSLTIDMPDDLALDQPLSPFLIAALELLDPQSDTYALDVISVVEATLENPYPVLRVQQRRARDKVMLAMKDEGIEYDERMERLQDVTYPKPLEDLLLPAFIQYRTDVPWAADYELNCKSVVRDMVETASSFTSYVTSLSIARSEGTLLRYLSDAYRALDRTVPDVKKNDQLRAIIDWLAVVVRTVDSSLVDEWEAAAGLAQLSENDSDLDVQMLNAQAAPPAVDEILAHKSGLITLVRNALFTRVQLIDLDEPEQLGQLDSAWGMPVHEWEDALDDFYEDHEGLLTNNEARSSKFFMLDDSQEKTHHRWRVRQILCDLEGDYDWAIDGVVDLDATLDDGEVSFESYDVNVVEDLPVWQAR</sequence>
<accession>A0A4R0QR43</accession>
<dbReference type="GO" id="GO:0005524">
    <property type="term" value="F:ATP binding"/>
    <property type="evidence" value="ECO:0007669"/>
    <property type="project" value="UniProtKB-KW"/>
</dbReference>
<keyword evidence="1" id="KW-0547">Nucleotide-binding</keyword>
<protein>
    <submittedName>
        <fullName evidence="7">DUF3516 domain-containing protein</fullName>
    </submittedName>
</protein>
<dbReference type="OrthoDB" id="3229913at2"/>
<dbReference type="PROSITE" id="PS51192">
    <property type="entry name" value="HELICASE_ATP_BIND_1"/>
    <property type="match status" value="1"/>
</dbReference>
<dbReference type="InterPro" id="IPR021904">
    <property type="entry name" value="DUF3516"/>
</dbReference>
<dbReference type="InterPro" id="IPR011545">
    <property type="entry name" value="DEAD/DEAH_box_helicase_dom"/>
</dbReference>
<dbReference type="InterPro" id="IPR001650">
    <property type="entry name" value="Helicase_C-like"/>
</dbReference>
<evidence type="ECO:0000256" key="1">
    <source>
        <dbReference type="ARBA" id="ARBA00022741"/>
    </source>
</evidence>
<dbReference type="GO" id="GO:0004386">
    <property type="term" value="F:helicase activity"/>
    <property type="evidence" value="ECO:0007669"/>
    <property type="project" value="UniProtKB-KW"/>
</dbReference>
<evidence type="ECO:0000256" key="3">
    <source>
        <dbReference type="ARBA" id="ARBA00022806"/>
    </source>
</evidence>
<evidence type="ECO:0000259" key="5">
    <source>
        <dbReference type="PROSITE" id="PS51192"/>
    </source>
</evidence>
<proteinExistence type="predicted"/>
<dbReference type="PROSITE" id="PS51194">
    <property type="entry name" value="HELICASE_CTER"/>
    <property type="match status" value="1"/>
</dbReference>
<keyword evidence="3" id="KW-0347">Helicase</keyword>
<dbReference type="Proteomes" id="UP000291289">
    <property type="component" value="Unassembled WGS sequence"/>
</dbReference>
<dbReference type="InterPro" id="IPR027417">
    <property type="entry name" value="P-loop_NTPase"/>
</dbReference>
<evidence type="ECO:0000313" key="7">
    <source>
        <dbReference type="EMBL" id="TCD54822.1"/>
    </source>
</evidence>